<evidence type="ECO:0000313" key="2">
    <source>
        <dbReference type="Proteomes" id="UP000308600"/>
    </source>
</evidence>
<name>A0ACD3B1V6_9AGAR</name>
<proteinExistence type="predicted"/>
<reference evidence="1 2" key="1">
    <citation type="journal article" date="2019" name="Nat. Ecol. Evol.">
        <title>Megaphylogeny resolves global patterns of mushroom evolution.</title>
        <authorList>
            <person name="Varga T."/>
            <person name="Krizsan K."/>
            <person name="Foldi C."/>
            <person name="Dima B."/>
            <person name="Sanchez-Garcia M."/>
            <person name="Sanchez-Ramirez S."/>
            <person name="Szollosi G.J."/>
            <person name="Szarkandi J.G."/>
            <person name="Papp V."/>
            <person name="Albert L."/>
            <person name="Andreopoulos W."/>
            <person name="Angelini C."/>
            <person name="Antonin V."/>
            <person name="Barry K.W."/>
            <person name="Bougher N.L."/>
            <person name="Buchanan P."/>
            <person name="Buyck B."/>
            <person name="Bense V."/>
            <person name="Catcheside P."/>
            <person name="Chovatia M."/>
            <person name="Cooper J."/>
            <person name="Damon W."/>
            <person name="Desjardin D."/>
            <person name="Finy P."/>
            <person name="Geml J."/>
            <person name="Haridas S."/>
            <person name="Hughes K."/>
            <person name="Justo A."/>
            <person name="Karasinski D."/>
            <person name="Kautmanova I."/>
            <person name="Kiss B."/>
            <person name="Kocsube S."/>
            <person name="Kotiranta H."/>
            <person name="LaButti K.M."/>
            <person name="Lechner B.E."/>
            <person name="Liimatainen K."/>
            <person name="Lipzen A."/>
            <person name="Lukacs Z."/>
            <person name="Mihaltcheva S."/>
            <person name="Morgado L.N."/>
            <person name="Niskanen T."/>
            <person name="Noordeloos M.E."/>
            <person name="Ohm R.A."/>
            <person name="Ortiz-Santana B."/>
            <person name="Ovrebo C."/>
            <person name="Racz N."/>
            <person name="Riley R."/>
            <person name="Savchenko A."/>
            <person name="Shiryaev A."/>
            <person name="Soop K."/>
            <person name="Spirin V."/>
            <person name="Szebenyi C."/>
            <person name="Tomsovsky M."/>
            <person name="Tulloss R.E."/>
            <person name="Uehling J."/>
            <person name="Grigoriev I.V."/>
            <person name="Vagvolgyi C."/>
            <person name="Papp T."/>
            <person name="Martin F.M."/>
            <person name="Miettinen O."/>
            <person name="Hibbett D.S."/>
            <person name="Nagy L.G."/>
        </authorList>
    </citation>
    <scope>NUCLEOTIDE SEQUENCE [LARGE SCALE GENOMIC DNA]</scope>
    <source>
        <strain evidence="1 2">NL-1719</strain>
    </source>
</reference>
<protein>
    <submittedName>
        <fullName evidence="1">Uncharacterized protein</fullName>
    </submittedName>
</protein>
<sequence length="61" mass="6565">MIQPRLIAVKSSHAHGFLKLSEVNKMGSNRDRRWPSDGAPAPVARSCGVECIGIAEHALPT</sequence>
<dbReference type="EMBL" id="ML208291">
    <property type="protein sequence ID" value="TFK71958.1"/>
    <property type="molecule type" value="Genomic_DNA"/>
</dbReference>
<evidence type="ECO:0000313" key="1">
    <source>
        <dbReference type="EMBL" id="TFK71958.1"/>
    </source>
</evidence>
<organism evidence="1 2">
    <name type="scientific">Pluteus cervinus</name>
    <dbReference type="NCBI Taxonomy" id="181527"/>
    <lineage>
        <taxon>Eukaryota</taxon>
        <taxon>Fungi</taxon>
        <taxon>Dikarya</taxon>
        <taxon>Basidiomycota</taxon>
        <taxon>Agaricomycotina</taxon>
        <taxon>Agaricomycetes</taxon>
        <taxon>Agaricomycetidae</taxon>
        <taxon>Agaricales</taxon>
        <taxon>Pluteineae</taxon>
        <taxon>Pluteaceae</taxon>
        <taxon>Pluteus</taxon>
    </lineage>
</organism>
<keyword evidence="2" id="KW-1185">Reference proteome</keyword>
<accession>A0ACD3B1V6</accession>
<gene>
    <name evidence="1" type="ORF">BDN72DRAFT_836880</name>
</gene>
<dbReference type="Proteomes" id="UP000308600">
    <property type="component" value="Unassembled WGS sequence"/>
</dbReference>